<protein>
    <recommendedName>
        <fullName evidence="1">Acyclic terpene utilisation N-terminal domain-containing protein</fullName>
    </recommendedName>
</protein>
<feature type="non-terminal residue" evidence="2">
    <location>
        <position position="566"/>
    </location>
</feature>
<dbReference type="Pfam" id="PF07287">
    <property type="entry name" value="AtuA"/>
    <property type="match status" value="1"/>
</dbReference>
<proteinExistence type="predicted"/>
<comment type="caution">
    <text evidence="2">The sequence shown here is derived from an EMBL/GenBank/DDBJ whole genome shotgun (WGS) entry which is preliminary data.</text>
</comment>
<dbReference type="Proteomes" id="UP001177744">
    <property type="component" value="Unassembled WGS sequence"/>
</dbReference>
<dbReference type="EMBL" id="JAULJE010000005">
    <property type="protein sequence ID" value="KAK1343133.1"/>
    <property type="molecule type" value="Genomic_DNA"/>
</dbReference>
<evidence type="ECO:0000313" key="3">
    <source>
        <dbReference type="Proteomes" id="UP001177744"/>
    </source>
</evidence>
<dbReference type="PANTHER" id="PTHR47708:SF2">
    <property type="entry name" value="SI:CH73-132F6.5"/>
    <property type="match status" value="1"/>
</dbReference>
<organism evidence="2 3">
    <name type="scientific">Cnephaeus nilssonii</name>
    <name type="common">Northern bat</name>
    <name type="synonym">Eptesicus nilssonii</name>
    <dbReference type="NCBI Taxonomy" id="3371016"/>
    <lineage>
        <taxon>Eukaryota</taxon>
        <taxon>Metazoa</taxon>
        <taxon>Chordata</taxon>
        <taxon>Craniata</taxon>
        <taxon>Vertebrata</taxon>
        <taxon>Euteleostomi</taxon>
        <taxon>Mammalia</taxon>
        <taxon>Eutheria</taxon>
        <taxon>Laurasiatheria</taxon>
        <taxon>Chiroptera</taxon>
        <taxon>Yangochiroptera</taxon>
        <taxon>Vespertilionidae</taxon>
        <taxon>Cnephaeus</taxon>
    </lineage>
</organism>
<dbReference type="AlphaFoldDB" id="A0AA40I4Y5"/>
<feature type="domain" description="Acyclic terpene utilisation N-terminal" evidence="1">
    <location>
        <begin position="148"/>
        <end position="546"/>
    </location>
</feature>
<keyword evidence="3" id="KW-1185">Reference proteome</keyword>
<name>A0AA40I4Y5_CNENI</name>
<gene>
    <name evidence="2" type="ORF">QTO34_015907</name>
</gene>
<reference evidence="2" key="1">
    <citation type="submission" date="2023-06" db="EMBL/GenBank/DDBJ databases">
        <title>Reference genome for the Northern bat (Eptesicus nilssonii), a most northern bat species.</title>
        <authorList>
            <person name="Laine V.N."/>
            <person name="Pulliainen A.T."/>
            <person name="Lilley T.M."/>
        </authorList>
    </citation>
    <scope>NUCLEOTIDE SEQUENCE</scope>
    <source>
        <strain evidence="2">BLF_Eptnil</strain>
        <tissue evidence="2">Kidney</tissue>
    </source>
</reference>
<evidence type="ECO:0000313" key="2">
    <source>
        <dbReference type="EMBL" id="KAK1343133.1"/>
    </source>
</evidence>
<evidence type="ECO:0000259" key="1">
    <source>
        <dbReference type="Pfam" id="PF07287"/>
    </source>
</evidence>
<dbReference type="PANTHER" id="PTHR47708">
    <property type="match status" value="1"/>
</dbReference>
<accession>A0AA40I4Y5</accession>
<sequence length="566" mass="60051">MIVAVTGAAALGGRTGAPRPGFRARVGRGQEGARGARLLPGANARAAGSRVRSARHELCRTAVPAAGGCRARARARLGLRLTRAAAWGAGRRALGTRAEAGAGEQPGPRGCAVRIGCASAFWGDTAAFRSSKCFILGMRPRVIRNGYAFPQLLYGEKLDYLVFDYLSEITMCLLTAAKVKSSDLGYVPDFVHTAMAPYIKDIHKKGVRVVSNAGGTNPLMCAAALDKVARKAGVDVKIAVVTGDDILGEKEALQGSSITDMESGKKFPDTIESMNVYLGARPISRALDLGADVVLTGRCVDSALVLGPLIHAFGWKSNDFDLLAAGSLAGHLIECGAQSTGGIFTDWHLVPDWHNIGFPVLECFPDGQFILSKPPGTGGLVSFGTVAEQLVYEIGDPQRFLLPDVTCDFSQVSITEIPGAEGGAVRVQGAKGSLPSSFYKVSASYHDGFRATAVCPMGGPKATEKGRRTAESILKRTRLMFEKAGLEDYSEVHVQILGSEETYGAQAKANLNGGPREVVLWLSVHHKEKKALEIFSREIAPAGTGMGKHIYVYSCSSENPLLSNHH</sequence>
<dbReference type="InterPro" id="IPR010839">
    <property type="entry name" value="AtuA_N"/>
</dbReference>